<reference evidence="2 3" key="1">
    <citation type="submission" date="2018-02" db="EMBL/GenBank/DDBJ databases">
        <title>Complete genome sequencing of Faecalibacterium prausnitzii strains isolated from the human gut.</title>
        <authorList>
            <person name="Fitzgerald B.C."/>
            <person name="Shkoporov A.N."/>
            <person name="Ross P.R."/>
            <person name="Hill C."/>
        </authorList>
    </citation>
    <scope>NUCLEOTIDE SEQUENCE [LARGE SCALE GENOMIC DNA]</scope>
    <source>
        <strain evidence="2 3">APC942/31-1</strain>
    </source>
</reference>
<evidence type="ECO:0000259" key="1">
    <source>
        <dbReference type="Pfam" id="PF01966"/>
    </source>
</evidence>
<feature type="domain" description="HD" evidence="1">
    <location>
        <begin position="22"/>
        <end position="127"/>
    </location>
</feature>
<accession>A0A367G1L9</accession>
<dbReference type="InterPro" id="IPR003607">
    <property type="entry name" value="HD/PDEase_dom"/>
</dbReference>
<evidence type="ECO:0000313" key="3">
    <source>
        <dbReference type="Proteomes" id="UP000253208"/>
    </source>
</evidence>
<dbReference type="Proteomes" id="UP000253208">
    <property type="component" value="Unassembled WGS sequence"/>
</dbReference>
<dbReference type="Gene3D" id="1.10.3210.10">
    <property type="entry name" value="Hypothetical protein af1432"/>
    <property type="match status" value="1"/>
</dbReference>
<comment type="caution">
    <text evidence="2">The sequence shown here is derived from an EMBL/GenBank/DDBJ whole genome shotgun (WGS) entry which is preliminary data.</text>
</comment>
<name>A0A367G1L9_9FIRM</name>
<dbReference type="RefSeq" id="WP_015527168.1">
    <property type="nucleotide sequence ID" value="NZ_PSQG01000011.1"/>
</dbReference>
<dbReference type="EMBL" id="PSQG01000011">
    <property type="protein sequence ID" value="RCH43891.1"/>
    <property type="molecule type" value="Genomic_DNA"/>
</dbReference>
<dbReference type="InterPro" id="IPR006674">
    <property type="entry name" value="HD_domain"/>
</dbReference>
<gene>
    <name evidence="2" type="ORF">C4886_08950</name>
</gene>
<organism evidence="2 3">
    <name type="scientific">Blautia obeum</name>
    <dbReference type="NCBI Taxonomy" id="40520"/>
    <lineage>
        <taxon>Bacteria</taxon>
        <taxon>Bacillati</taxon>
        <taxon>Bacillota</taxon>
        <taxon>Clostridia</taxon>
        <taxon>Lachnospirales</taxon>
        <taxon>Lachnospiraceae</taxon>
        <taxon>Blautia</taxon>
    </lineage>
</organism>
<dbReference type="Pfam" id="PF01966">
    <property type="entry name" value="HD"/>
    <property type="match status" value="1"/>
</dbReference>
<protein>
    <submittedName>
        <fullName evidence="2">HD domain-containing protein</fullName>
    </submittedName>
</protein>
<dbReference type="AlphaFoldDB" id="A0A367G1L9"/>
<dbReference type="SUPFAM" id="SSF109604">
    <property type="entry name" value="HD-domain/PDEase-like"/>
    <property type="match status" value="1"/>
</dbReference>
<sequence>MNRIDRLYMEMIHYYQGDPKHIQHFVKVHDLSRLIGQSEGLDEDTMHVLEAAALVHDIGIKVGMEKYGRSDGKTQEAEGPAAAREMLTALGFQERVIRRVEYLVGHHHTYKDIDGLDYQILVEADFLVNYFEDGLDKEHIKKSAEKIFKTETGKKIVKDMFFPETFQKSETWAQDALQDLEDFIEEQGIYIRQ</sequence>
<evidence type="ECO:0000313" key="2">
    <source>
        <dbReference type="EMBL" id="RCH43891.1"/>
    </source>
</evidence>
<proteinExistence type="predicted"/>
<dbReference type="CDD" id="cd00077">
    <property type="entry name" value="HDc"/>
    <property type="match status" value="1"/>
</dbReference>